<sequence length="120" mass="13261">HSSTPDISVPPPPDVPKVEEGDPGWVIRRRAYKISTMDRHKSLEHLHRECISPPPGKMRIFKSIGNQDADGPPAAAPTSRASSSIGPRRDEDRRSAAPPAAEPVVQQQQQPQLQHLQQQQ</sequence>
<gene>
    <name evidence="2" type="ORF">PFISCL1PPCAC_9560</name>
</gene>
<dbReference type="Proteomes" id="UP001432322">
    <property type="component" value="Unassembled WGS sequence"/>
</dbReference>
<evidence type="ECO:0000313" key="2">
    <source>
        <dbReference type="EMBL" id="GMT18263.1"/>
    </source>
</evidence>
<feature type="compositionally biased region" description="Low complexity" evidence="1">
    <location>
        <begin position="72"/>
        <end position="84"/>
    </location>
</feature>
<proteinExistence type="predicted"/>
<protein>
    <submittedName>
        <fullName evidence="2">Uncharacterized protein</fullName>
    </submittedName>
</protein>
<name>A0AAV5VJ48_9BILA</name>
<evidence type="ECO:0000313" key="3">
    <source>
        <dbReference type="Proteomes" id="UP001432322"/>
    </source>
</evidence>
<dbReference type="AlphaFoldDB" id="A0AAV5VJ48"/>
<evidence type="ECO:0000256" key="1">
    <source>
        <dbReference type="SAM" id="MobiDB-lite"/>
    </source>
</evidence>
<reference evidence="2" key="1">
    <citation type="submission" date="2023-10" db="EMBL/GenBank/DDBJ databases">
        <title>Genome assembly of Pristionchus species.</title>
        <authorList>
            <person name="Yoshida K."/>
            <person name="Sommer R.J."/>
        </authorList>
    </citation>
    <scope>NUCLEOTIDE SEQUENCE</scope>
    <source>
        <strain evidence="2">RS5133</strain>
    </source>
</reference>
<feature type="region of interest" description="Disordered" evidence="1">
    <location>
        <begin position="1"/>
        <end position="22"/>
    </location>
</feature>
<organism evidence="2 3">
    <name type="scientific">Pristionchus fissidentatus</name>
    <dbReference type="NCBI Taxonomy" id="1538716"/>
    <lineage>
        <taxon>Eukaryota</taxon>
        <taxon>Metazoa</taxon>
        <taxon>Ecdysozoa</taxon>
        <taxon>Nematoda</taxon>
        <taxon>Chromadorea</taxon>
        <taxon>Rhabditida</taxon>
        <taxon>Rhabditina</taxon>
        <taxon>Diplogasteromorpha</taxon>
        <taxon>Diplogasteroidea</taxon>
        <taxon>Neodiplogasteridae</taxon>
        <taxon>Pristionchus</taxon>
    </lineage>
</organism>
<dbReference type="EMBL" id="BTSY01000003">
    <property type="protein sequence ID" value="GMT18263.1"/>
    <property type="molecule type" value="Genomic_DNA"/>
</dbReference>
<accession>A0AAV5VJ48</accession>
<feature type="non-terminal residue" evidence="2">
    <location>
        <position position="120"/>
    </location>
</feature>
<keyword evidence="3" id="KW-1185">Reference proteome</keyword>
<feature type="region of interest" description="Disordered" evidence="1">
    <location>
        <begin position="49"/>
        <end position="120"/>
    </location>
</feature>
<comment type="caution">
    <text evidence="2">The sequence shown here is derived from an EMBL/GenBank/DDBJ whole genome shotgun (WGS) entry which is preliminary data.</text>
</comment>
<feature type="non-terminal residue" evidence="2">
    <location>
        <position position="1"/>
    </location>
</feature>
<feature type="compositionally biased region" description="Low complexity" evidence="1">
    <location>
        <begin position="103"/>
        <end position="120"/>
    </location>
</feature>